<name>G0N822_CAEBE</name>
<keyword evidence="3" id="KW-1185">Reference proteome</keyword>
<dbReference type="eggNOG" id="ENOG502TJ2T">
    <property type="taxonomic scope" value="Eukaryota"/>
</dbReference>
<proteinExistence type="predicted"/>
<feature type="region of interest" description="Disordered" evidence="1">
    <location>
        <begin position="634"/>
        <end position="681"/>
    </location>
</feature>
<evidence type="ECO:0000313" key="2">
    <source>
        <dbReference type="EMBL" id="EGT55044.1"/>
    </source>
</evidence>
<dbReference type="EMBL" id="GL379849">
    <property type="protein sequence ID" value="EGT55044.1"/>
    <property type="molecule type" value="Genomic_DNA"/>
</dbReference>
<sequence>MEELLQNLPDKSIPRSSMISALNSQVVREKPARAVHGAVVIRPEQGRVDEATWNRPLRFVLVYLFTYLHLAGPPDKSVINQWIFLEDGWRKEDIPALVSDRSYLRLQVWKNRIPNPNMHIREFHTRMPEITAALGLKTFAHWFLRMSRGAPEIDQSDTDRTRRCQICGSNILGFPIANHHWHDCLFKRLHYTLKLRFMAINLGAFCPLCGSMSKSHTNHDCDRAGDRSCGRCGQIGHQTYQQICMNGEPVPDQDRLASEAQRAHFERCQRLADEGKLQYPCFNDYPSRVTRQMLFNRREAGDNPLLVGWGKFFDFMEYPTIPIRKYKLQKEFKGLTSQEHDSANVNSNLILQPQDMDKAALLAMLVDYYRFNNATITGRRGNEKIFVLPENIGTRLHLRRIQYPVPPIAPEVPSASQGSALIPQAQQNPQGIEAGNPNQEDVNPSPEDRPNGINPVRQNLSPPSDEYSEDGWGIGNDPENEQEEPEDTRQREEPVANEGTPNQPQEEQMEESPSPKKTRQVITKQETMDAIAKRKIPNHPGSLRLRLSFLYSSLTGDGIPRESADEFDNFDTEVKQDYITLLQGAHSFLITILNIERALPGDDHLENMDNIQQLREAINRIQQAESQGFKAKLETKREAPGAGKKGPLAEEAPGVGANPTIEDGNPQDFDPAEPGASHGTQRDRLYARVTYAPITYVTTTFITNKEPKEAMFFVGFHPFENIDLKPSLHYKIKDGIIIENPNGGQDLDFDSMPMDKFVAPGRGRPSKAPQASEFL</sequence>
<feature type="region of interest" description="Disordered" evidence="1">
    <location>
        <begin position="428"/>
        <end position="524"/>
    </location>
</feature>
<organism evidence="3">
    <name type="scientific">Caenorhabditis brenneri</name>
    <name type="common">Nematode worm</name>
    <dbReference type="NCBI Taxonomy" id="135651"/>
    <lineage>
        <taxon>Eukaryota</taxon>
        <taxon>Metazoa</taxon>
        <taxon>Ecdysozoa</taxon>
        <taxon>Nematoda</taxon>
        <taxon>Chromadorea</taxon>
        <taxon>Rhabditida</taxon>
        <taxon>Rhabditina</taxon>
        <taxon>Rhabditomorpha</taxon>
        <taxon>Rhabditoidea</taxon>
        <taxon>Rhabditidae</taxon>
        <taxon>Peloderinae</taxon>
        <taxon>Caenorhabditis</taxon>
    </lineage>
</organism>
<dbReference type="Proteomes" id="UP000008068">
    <property type="component" value="Unassembled WGS sequence"/>
</dbReference>
<dbReference type="AlphaFoldDB" id="G0N822"/>
<dbReference type="OrthoDB" id="5889005at2759"/>
<accession>G0N822</accession>
<reference evidence="3" key="1">
    <citation type="submission" date="2011-07" db="EMBL/GenBank/DDBJ databases">
        <authorList>
            <consortium name="Caenorhabditis brenneri Sequencing and Analysis Consortium"/>
            <person name="Wilson R.K."/>
        </authorList>
    </citation>
    <scope>NUCLEOTIDE SEQUENCE [LARGE SCALE GENOMIC DNA]</scope>
    <source>
        <strain evidence="3">PB2801</strain>
    </source>
</reference>
<evidence type="ECO:0000256" key="1">
    <source>
        <dbReference type="SAM" id="MobiDB-lite"/>
    </source>
</evidence>
<dbReference type="HOGENOM" id="CLU_020330_0_0_1"/>
<dbReference type="InParanoid" id="G0N822"/>
<protein>
    <submittedName>
        <fullName evidence="2">Uncharacterized protein</fullName>
    </submittedName>
</protein>
<feature type="compositionally biased region" description="Polar residues" evidence="1">
    <location>
        <begin position="428"/>
        <end position="442"/>
    </location>
</feature>
<gene>
    <name evidence="2" type="ORF">CAEBREN_17307</name>
</gene>
<evidence type="ECO:0000313" key="3">
    <source>
        <dbReference type="Proteomes" id="UP000008068"/>
    </source>
</evidence>